<dbReference type="Proteomes" id="UP000217648">
    <property type="component" value="Unassembled WGS sequence"/>
</dbReference>
<comment type="caution">
    <text evidence="6">The sequence shown here is derived from an EMBL/GenBank/DDBJ whole genome shotgun (WGS) entry which is preliminary data.</text>
</comment>
<dbReference type="GO" id="GO:0009289">
    <property type="term" value="C:pilus"/>
    <property type="evidence" value="ECO:0007669"/>
    <property type="project" value="UniProtKB-SubCell"/>
</dbReference>
<gene>
    <name evidence="6" type="ORF">CP911_17715</name>
</gene>
<dbReference type="InterPro" id="IPR036937">
    <property type="entry name" value="Adhesion_dom_fimbrial_sf"/>
</dbReference>
<organism evidence="6 7">
    <name type="scientific">Klebsiella quasipneumoniae</name>
    <dbReference type="NCBI Taxonomy" id="1463165"/>
    <lineage>
        <taxon>Bacteria</taxon>
        <taxon>Pseudomonadati</taxon>
        <taxon>Pseudomonadota</taxon>
        <taxon>Gammaproteobacteria</taxon>
        <taxon>Enterobacterales</taxon>
        <taxon>Enterobacteriaceae</taxon>
        <taxon>Klebsiella/Raoultella group</taxon>
        <taxon>Klebsiella</taxon>
        <taxon>Klebsiella pneumoniae complex</taxon>
    </lineage>
</organism>
<feature type="domain" description="Fimbrial-type adhesion" evidence="5">
    <location>
        <begin position="59"/>
        <end position="204"/>
    </location>
</feature>
<keyword evidence="4" id="KW-0281">Fimbrium</keyword>
<evidence type="ECO:0000256" key="4">
    <source>
        <dbReference type="ARBA" id="ARBA00023263"/>
    </source>
</evidence>
<dbReference type="EMBL" id="NXHG01000010">
    <property type="protein sequence ID" value="PCM60296.1"/>
    <property type="molecule type" value="Genomic_DNA"/>
</dbReference>
<dbReference type="PANTHER" id="PTHR33420">
    <property type="entry name" value="FIMBRIAL SUBUNIT ELFA-RELATED"/>
    <property type="match status" value="1"/>
</dbReference>
<dbReference type="InterPro" id="IPR008966">
    <property type="entry name" value="Adhesion_dom_sf"/>
</dbReference>
<protein>
    <submittedName>
        <fullName evidence="6">Fimbrial protein</fullName>
    </submittedName>
</protein>
<dbReference type="InterPro" id="IPR050263">
    <property type="entry name" value="Bact_Fimbrial_Adh_Pro"/>
</dbReference>
<dbReference type="AlphaFoldDB" id="A0A2A5MHB8"/>
<dbReference type="PANTHER" id="PTHR33420:SF3">
    <property type="entry name" value="FIMBRIAL SUBUNIT ELFA"/>
    <property type="match status" value="1"/>
</dbReference>
<dbReference type="GO" id="GO:0043709">
    <property type="term" value="P:cell adhesion involved in single-species biofilm formation"/>
    <property type="evidence" value="ECO:0007669"/>
    <property type="project" value="TreeGrafter"/>
</dbReference>
<evidence type="ECO:0000313" key="6">
    <source>
        <dbReference type="EMBL" id="PCM60296.1"/>
    </source>
</evidence>
<dbReference type="InterPro" id="IPR000259">
    <property type="entry name" value="Adhesion_dom_fimbrial"/>
</dbReference>
<dbReference type="RefSeq" id="WP_096833783.1">
    <property type="nucleotide sequence ID" value="NZ_BILL01000006.1"/>
</dbReference>
<dbReference type="STRING" id="1463164.KQS06HV_230081"/>
<comment type="similarity">
    <text evidence="2">Belongs to the fimbrial protein family.</text>
</comment>
<evidence type="ECO:0000256" key="3">
    <source>
        <dbReference type="ARBA" id="ARBA00022729"/>
    </source>
</evidence>
<dbReference type="Pfam" id="PF00419">
    <property type="entry name" value="Fimbrial"/>
    <property type="match status" value="1"/>
</dbReference>
<evidence type="ECO:0000313" key="7">
    <source>
        <dbReference type="Proteomes" id="UP000217648"/>
    </source>
</evidence>
<keyword evidence="3" id="KW-0732">Signal</keyword>
<evidence type="ECO:0000256" key="2">
    <source>
        <dbReference type="ARBA" id="ARBA00006671"/>
    </source>
</evidence>
<reference evidence="6 7" key="1">
    <citation type="submission" date="2017-09" db="EMBL/GenBank/DDBJ databases">
        <title>Mdr eskape-Ghana.</title>
        <authorList>
            <person name="Agyepong N."/>
            <person name="Janice J."/>
            <person name="Samuelsen O."/>
            <person name="Owusu-Ofori A."/>
            <person name="Sundsfjord A."/>
            <person name="Essack S."/>
            <person name="Pedersen T."/>
        </authorList>
    </citation>
    <scope>NUCLEOTIDE SEQUENCE [LARGE SCALE GENOMIC DNA]</scope>
    <source>
        <strain evidence="6 7">46</strain>
    </source>
</reference>
<evidence type="ECO:0000256" key="1">
    <source>
        <dbReference type="ARBA" id="ARBA00004561"/>
    </source>
</evidence>
<comment type="subcellular location">
    <subcellularLocation>
        <location evidence="1">Fimbrium</location>
    </subcellularLocation>
</comment>
<accession>A0A2A5MHB8</accession>
<sequence length="204" mass="22041">MMNTRVKALIHNLRIAAMKRGNGRLSIKPCLLLIISIGVLFIFARPAWPFNAKSVVNFNVSGKIEEPVCEVSVKPSSTIDLGTVSLQRLTGKPGASSDATAVAIAFEHCSTGMTSVTITFNGNSYSSTYPSIYQDELIYGAKNVGLQLLSAVDQKSLGPNDTYTYALPEGAERVFNMIARMYTPDGKVTAGKVAFTVTFNVTYK</sequence>
<dbReference type="SUPFAM" id="SSF49401">
    <property type="entry name" value="Bacterial adhesins"/>
    <property type="match status" value="1"/>
</dbReference>
<proteinExistence type="inferred from homology"/>
<name>A0A2A5MHB8_9ENTR</name>
<dbReference type="Gene3D" id="2.60.40.1090">
    <property type="entry name" value="Fimbrial-type adhesion domain"/>
    <property type="match status" value="1"/>
</dbReference>
<evidence type="ECO:0000259" key="5">
    <source>
        <dbReference type="Pfam" id="PF00419"/>
    </source>
</evidence>